<name>K3W6C7_GLOUD</name>
<dbReference type="VEuPathDB" id="FungiDB:PYU1_G000518"/>
<dbReference type="PANTHER" id="PTHR13510">
    <property type="entry name" value="FYVE-FINGER-CONTAINING RAB5 EFFECTOR PROTEIN RABENOSYN-5-RELATED"/>
    <property type="match status" value="1"/>
</dbReference>
<dbReference type="InterPro" id="IPR013083">
    <property type="entry name" value="Znf_RING/FYVE/PHD"/>
</dbReference>
<protein>
    <recommendedName>
        <fullName evidence="4">FYVE-type domain-containing protein</fullName>
    </recommendedName>
</protein>
<dbReference type="EnsemblProtists" id="PYU1_T000518">
    <property type="protein sequence ID" value="PYU1_T000518"/>
    <property type="gene ID" value="PYU1_G000518"/>
</dbReference>
<dbReference type="InterPro" id="IPR052727">
    <property type="entry name" value="Rab4/Rab5_effector"/>
</dbReference>
<dbReference type="EMBL" id="GL376636">
    <property type="status" value="NOT_ANNOTATED_CDS"/>
    <property type="molecule type" value="Genomic_DNA"/>
</dbReference>
<reference evidence="3" key="2">
    <citation type="submission" date="2010-04" db="EMBL/GenBank/DDBJ databases">
        <authorList>
            <person name="Buell R."/>
            <person name="Hamilton J."/>
            <person name="Hostetler J."/>
        </authorList>
    </citation>
    <scope>NUCLEOTIDE SEQUENCE [LARGE SCALE GENOMIC DNA]</scope>
    <source>
        <strain evidence="3">DAOM:BR144</strain>
    </source>
</reference>
<organism evidence="2 3">
    <name type="scientific">Globisporangium ultimum (strain ATCC 200006 / CBS 805.95 / DAOM BR144)</name>
    <name type="common">Pythium ultimum</name>
    <dbReference type="NCBI Taxonomy" id="431595"/>
    <lineage>
        <taxon>Eukaryota</taxon>
        <taxon>Sar</taxon>
        <taxon>Stramenopiles</taxon>
        <taxon>Oomycota</taxon>
        <taxon>Peronosporomycetes</taxon>
        <taxon>Pythiales</taxon>
        <taxon>Pythiaceae</taxon>
        <taxon>Globisporangium</taxon>
    </lineage>
</organism>
<evidence type="ECO:0000256" key="1">
    <source>
        <dbReference type="SAM" id="MobiDB-lite"/>
    </source>
</evidence>
<dbReference type="PANTHER" id="PTHR13510:SF44">
    <property type="entry name" value="RABENOSYN-5"/>
    <property type="match status" value="1"/>
</dbReference>
<dbReference type="Gene3D" id="3.30.40.10">
    <property type="entry name" value="Zinc/RING finger domain, C3HC4 (zinc finger)"/>
    <property type="match status" value="1"/>
</dbReference>
<dbReference type="InParanoid" id="K3W6C7"/>
<keyword evidence="3" id="KW-1185">Reference proteome</keyword>
<feature type="region of interest" description="Disordered" evidence="1">
    <location>
        <begin position="291"/>
        <end position="320"/>
    </location>
</feature>
<evidence type="ECO:0008006" key="4">
    <source>
        <dbReference type="Google" id="ProtNLM"/>
    </source>
</evidence>
<proteinExistence type="predicted"/>
<evidence type="ECO:0000313" key="2">
    <source>
        <dbReference type="EnsemblProtists" id="PYU1_T000518"/>
    </source>
</evidence>
<dbReference type="AlphaFoldDB" id="K3W6C7"/>
<reference evidence="2" key="3">
    <citation type="submission" date="2015-02" db="UniProtKB">
        <authorList>
            <consortium name="EnsemblProtists"/>
        </authorList>
    </citation>
    <scope>IDENTIFICATION</scope>
    <source>
        <strain evidence="2">DAOM BR144</strain>
    </source>
</reference>
<dbReference type="Proteomes" id="UP000019132">
    <property type="component" value="Unassembled WGS sequence"/>
</dbReference>
<accession>K3W6C7</accession>
<dbReference type="HOGENOM" id="CLU_015303_0_1_1"/>
<evidence type="ECO:0000313" key="3">
    <source>
        <dbReference type="Proteomes" id="UP000019132"/>
    </source>
</evidence>
<reference evidence="3" key="1">
    <citation type="journal article" date="2010" name="Genome Biol.">
        <title>Genome sequence of the necrotrophic plant pathogen Pythium ultimum reveals original pathogenicity mechanisms and effector repertoire.</title>
        <authorList>
            <person name="Levesque C.A."/>
            <person name="Brouwer H."/>
            <person name="Cano L."/>
            <person name="Hamilton J.P."/>
            <person name="Holt C."/>
            <person name="Huitema E."/>
            <person name="Raffaele S."/>
            <person name="Robideau G.P."/>
            <person name="Thines M."/>
            <person name="Win J."/>
            <person name="Zerillo M.M."/>
            <person name="Beakes G.W."/>
            <person name="Boore J.L."/>
            <person name="Busam D."/>
            <person name="Dumas B."/>
            <person name="Ferriera S."/>
            <person name="Fuerstenberg S.I."/>
            <person name="Gachon C.M."/>
            <person name="Gaulin E."/>
            <person name="Govers F."/>
            <person name="Grenville-Briggs L."/>
            <person name="Horner N."/>
            <person name="Hostetler J."/>
            <person name="Jiang R.H."/>
            <person name="Johnson J."/>
            <person name="Krajaejun T."/>
            <person name="Lin H."/>
            <person name="Meijer H.J."/>
            <person name="Moore B."/>
            <person name="Morris P."/>
            <person name="Phuntmart V."/>
            <person name="Puiu D."/>
            <person name="Shetty J."/>
            <person name="Stajich J.E."/>
            <person name="Tripathy S."/>
            <person name="Wawra S."/>
            <person name="van West P."/>
            <person name="Whitty B.R."/>
            <person name="Coutinho P.M."/>
            <person name="Henrissat B."/>
            <person name="Martin F."/>
            <person name="Thomas P.D."/>
            <person name="Tyler B.M."/>
            <person name="De Vries R.P."/>
            <person name="Kamoun S."/>
            <person name="Yandell M."/>
            <person name="Tisserat N."/>
            <person name="Buell C.R."/>
        </authorList>
    </citation>
    <scope>NUCLEOTIDE SEQUENCE</scope>
    <source>
        <strain evidence="3">DAOM:BR144</strain>
    </source>
</reference>
<sequence>MATFPRDLFPKLALSADEEDEFAIIANGIVKKTVQQYIEHLTTYNGVVDDKQWRQVKHRDNMRVYRERNVASRHRLARALAGGDTSDDNVIAKETPDVLTVGSIEGALDDFMYGALNPTTAAAMLRTAYVEDGFVHSEVLASIIQPTQKSPFRELDIKWTVKTYPSLFGATTRTLDAVYLESIGYAFTPSGERIGFHIHHSITLPAIRELSELQVIRTELSFCHLFRQLQDNVIEVFARGHVTPTEASGMSTTAALAADMTVTLWKNLHCAEVKKFVRVLRRALQLQSAPAITSSTDSSSDESHRAPAPTSGPCSVCSEGGSRRMSILSFSGKAEPCHLCRQNVCARCRVIKLLYLQPSAPDIATLKESATTLMVCKPCADRVTHADSCKFAENDAVRLDASNPEAAEFGLDFVDSLLPPALQAQRQTKI</sequence>